<feature type="region of interest" description="Disordered" evidence="2">
    <location>
        <begin position="22"/>
        <end position="41"/>
    </location>
</feature>
<accession>A0A8C3IXD2</accession>
<keyword evidence="1" id="KW-0479">Metal-binding</keyword>
<keyword evidence="1" id="KW-0862">Zinc</keyword>
<dbReference type="SUPFAM" id="SSF57756">
    <property type="entry name" value="Retrovirus zinc finger-like domains"/>
    <property type="match status" value="2"/>
</dbReference>
<sequence>MSTPTYSCQNCQPCGHAPTKLLGNELGRNHRGREQQSTKARRPVAGHRACYACGMRGHIRWDCPYLGGRVPHSEQGRQQIPQAGRWVRKPRRLKICWDCGREGHLQWACPRQRVQVSPGEGTGPRTDPERPTAAKKWGACWRCQRLGHIRRHCPPQGK</sequence>
<dbReference type="InterPro" id="IPR001878">
    <property type="entry name" value="Znf_CCHC"/>
</dbReference>
<dbReference type="GO" id="GO:0008270">
    <property type="term" value="F:zinc ion binding"/>
    <property type="evidence" value="ECO:0007669"/>
    <property type="project" value="UniProtKB-KW"/>
</dbReference>
<feature type="domain" description="CCHC-type" evidence="3">
    <location>
        <begin position="96"/>
        <end position="111"/>
    </location>
</feature>
<organism evidence="4 5">
    <name type="scientific">Chrysemys picta bellii</name>
    <name type="common">Western painted turtle</name>
    <name type="synonym">Emys bellii</name>
    <dbReference type="NCBI Taxonomy" id="8478"/>
    <lineage>
        <taxon>Eukaryota</taxon>
        <taxon>Metazoa</taxon>
        <taxon>Chordata</taxon>
        <taxon>Craniata</taxon>
        <taxon>Vertebrata</taxon>
        <taxon>Euteleostomi</taxon>
        <taxon>Archelosauria</taxon>
        <taxon>Testudinata</taxon>
        <taxon>Testudines</taxon>
        <taxon>Cryptodira</taxon>
        <taxon>Durocryptodira</taxon>
        <taxon>Testudinoidea</taxon>
        <taxon>Emydidae</taxon>
        <taxon>Chrysemys</taxon>
    </lineage>
</organism>
<evidence type="ECO:0000313" key="4">
    <source>
        <dbReference type="Ensembl" id="ENSCPBP00000040188.1"/>
    </source>
</evidence>
<dbReference type="PROSITE" id="PS50158">
    <property type="entry name" value="ZF_CCHC"/>
    <property type="match status" value="3"/>
</dbReference>
<reference evidence="4" key="1">
    <citation type="submission" date="2025-08" db="UniProtKB">
        <authorList>
            <consortium name="Ensembl"/>
        </authorList>
    </citation>
    <scope>IDENTIFICATION</scope>
</reference>
<dbReference type="AlphaFoldDB" id="A0A8C3IXD2"/>
<dbReference type="GeneTree" id="ENSGT00950000185044"/>
<dbReference type="SMART" id="SM00343">
    <property type="entry name" value="ZnF_C2HC"/>
    <property type="match status" value="3"/>
</dbReference>
<proteinExistence type="predicted"/>
<evidence type="ECO:0000256" key="2">
    <source>
        <dbReference type="SAM" id="MobiDB-lite"/>
    </source>
</evidence>
<dbReference type="Proteomes" id="UP000694380">
    <property type="component" value="Unplaced"/>
</dbReference>
<keyword evidence="1" id="KW-0863">Zinc-finger</keyword>
<dbReference type="GO" id="GO:0003676">
    <property type="term" value="F:nucleic acid binding"/>
    <property type="evidence" value="ECO:0007669"/>
    <property type="project" value="InterPro"/>
</dbReference>
<feature type="domain" description="CCHC-type" evidence="3">
    <location>
        <begin position="140"/>
        <end position="154"/>
    </location>
</feature>
<evidence type="ECO:0000256" key="1">
    <source>
        <dbReference type="PROSITE-ProRule" id="PRU00047"/>
    </source>
</evidence>
<feature type="domain" description="CCHC-type" evidence="3">
    <location>
        <begin position="50"/>
        <end position="64"/>
    </location>
</feature>
<protein>
    <recommendedName>
        <fullName evidence="3">CCHC-type domain-containing protein</fullName>
    </recommendedName>
</protein>
<dbReference type="InterPro" id="IPR036875">
    <property type="entry name" value="Znf_CCHC_sf"/>
</dbReference>
<dbReference type="Gene3D" id="4.10.60.10">
    <property type="entry name" value="Zinc finger, CCHC-type"/>
    <property type="match status" value="2"/>
</dbReference>
<keyword evidence="5" id="KW-1185">Reference proteome</keyword>
<reference evidence="4" key="2">
    <citation type="submission" date="2025-09" db="UniProtKB">
        <authorList>
            <consortium name="Ensembl"/>
        </authorList>
    </citation>
    <scope>IDENTIFICATION</scope>
</reference>
<dbReference type="Ensembl" id="ENSCPBT00000047085.1">
    <property type="protein sequence ID" value="ENSCPBP00000040188.1"/>
    <property type="gene ID" value="ENSCPBG00000027637.1"/>
</dbReference>
<name>A0A8C3IXD2_CHRPI</name>
<evidence type="ECO:0000259" key="3">
    <source>
        <dbReference type="PROSITE" id="PS50158"/>
    </source>
</evidence>
<evidence type="ECO:0000313" key="5">
    <source>
        <dbReference type="Proteomes" id="UP000694380"/>
    </source>
</evidence>